<keyword evidence="3" id="KW-0812">Transmembrane</keyword>
<keyword evidence="3" id="KW-0472">Membrane</keyword>
<evidence type="ECO:0000256" key="1">
    <source>
        <dbReference type="SAM" id="Coils"/>
    </source>
</evidence>
<dbReference type="PATRIC" id="fig|1122169.6.peg.2402"/>
<reference evidence="4 5" key="1">
    <citation type="submission" date="2015-11" db="EMBL/GenBank/DDBJ databases">
        <title>Genomic analysis of 38 Legionella species identifies large and diverse effector repertoires.</title>
        <authorList>
            <person name="Burstein D."/>
            <person name="Amaro F."/>
            <person name="Zusman T."/>
            <person name="Lifshitz Z."/>
            <person name="Cohen O."/>
            <person name="Gilbert J.A."/>
            <person name="Pupko T."/>
            <person name="Shuman H.A."/>
            <person name="Segal G."/>
        </authorList>
    </citation>
    <scope>NUCLEOTIDE SEQUENCE [LARGE SCALE GENOMIC DNA]</scope>
    <source>
        <strain evidence="4 5">ATCC 49655</strain>
    </source>
</reference>
<feature type="coiled-coil region" evidence="1">
    <location>
        <begin position="314"/>
        <end position="362"/>
    </location>
</feature>
<keyword evidence="1" id="KW-0175">Coiled coil</keyword>
<evidence type="ECO:0000256" key="3">
    <source>
        <dbReference type="SAM" id="Phobius"/>
    </source>
</evidence>
<proteinExistence type="predicted"/>
<feature type="compositionally biased region" description="Polar residues" evidence="2">
    <location>
        <begin position="210"/>
        <end position="245"/>
    </location>
</feature>
<dbReference type="RefSeq" id="WP_155823535.1">
    <property type="nucleotide sequence ID" value="NZ_KB892385.1"/>
</dbReference>
<dbReference type="Proteomes" id="UP000054600">
    <property type="component" value="Unassembled WGS sequence"/>
</dbReference>
<name>A0A0W0YPS0_9GAMM</name>
<protein>
    <submittedName>
        <fullName evidence="4">Substrate of the Dot/Icm secretion system</fullName>
    </submittedName>
</protein>
<gene>
    <name evidence="4" type="primary">pieE_1</name>
    <name evidence="4" type="ORF">Lsha_2098</name>
</gene>
<keyword evidence="5" id="KW-1185">Reference proteome</keyword>
<dbReference type="AlphaFoldDB" id="A0A0W0YPS0"/>
<sequence>MSLTQCDLDELVAEHVSEMIQNQLGYEVLRSSILQGKPPEELIIKLQGSLKNLADAEHSATKDQLIREARAAQVKQDQEEAQRDASETVIDAELKTKTQSLLPETRNHLEEQKQKLIPSLASFEQAKKQFDGQQKGHDELDAEINLLIKDLESLQRSLNENSLLQRKNEQLFAQKASEVTRLEAEIQALEQQRNQAQREFDFLQQQELAAKNQGQTHQHPTAANTQGHSEPSVVNNPSSRVTTSPAPFPVPNPAERMLALRNQIDRTVSTINATLLRKQLLQNEVLNIIPAQLQQSRDAARAISANLSARQEQLNALKIKIALSKAELDRLESVLKPVQTSKEQQESLVADIQREYNRLNRTLDIELPQREKARQERLAKRTYRDTNKDNVDYVQALSALNAHSLNLAIQSNYRQIDQTRLEKCSDAYDIADAVYIKTLVETKKKASTASDEALALYAIHLAHIKCTAASEQQNQAEQTLTKTESSLQHTKSLHAEKKRRLEQTVAQHDGINRELEELATKKEEFEQAHEVHMSFFKGVLIGWGTLAAGAAVVGISAWALDLSIAALITFVTTLPTAAFALALTLAGIAVAGLVLAPIVMGITFAVNCYQYNNNEAAIVLANGQKNARSTETGELNRAIAGLEQDIEKLSLELSKNKEEVREKTAATERLIQQRDAITPENVRENRVSYQDLYQNPGSSQIIFFGGEPPVPASNTVTDEPGFVL</sequence>
<evidence type="ECO:0000256" key="2">
    <source>
        <dbReference type="SAM" id="MobiDB-lite"/>
    </source>
</evidence>
<feature type="coiled-coil region" evidence="1">
    <location>
        <begin position="632"/>
        <end position="666"/>
    </location>
</feature>
<accession>A0A0W0YPS0</accession>
<organism evidence="4 5">
    <name type="scientific">Legionella shakespearei DSM 23087</name>
    <dbReference type="NCBI Taxonomy" id="1122169"/>
    <lineage>
        <taxon>Bacteria</taxon>
        <taxon>Pseudomonadati</taxon>
        <taxon>Pseudomonadota</taxon>
        <taxon>Gammaproteobacteria</taxon>
        <taxon>Legionellales</taxon>
        <taxon>Legionellaceae</taxon>
        <taxon>Legionella</taxon>
    </lineage>
</organism>
<feature type="transmembrane region" description="Helical" evidence="3">
    <location>
        <begin position="540"/>
        <end position="571"/>
    </location>
</feature>
<keyword evidence="3" id="KW-1133">Transmembrane helix</keyword>
<evidence type="ECO:0000313" key="5">
    <source>
        <dbReference type="Proteomes" id="UP000054600"/>
    </source>
</evidence>
<feature type="transmembrane region" description="Helical" evidence="3">
    <location>
        <begin position="578"/>
        <end position="606"/>
    </location>
</feature>
<feature type="region of interest" description="Disordered" evidence="2">
    <location>
        <begin position="210"/>
        <end position="253"/>
    </location>
</feature>
<dbReference type="EMBL" id="LNYW01000054">
    <property type="protein sequence ID" value="KTD58880.1"/>
    <property type="molecule type" value="Genomic_DNA"/>
</dbReference>
<evidence type="ECO:0000313" key="4">
    <source>
        <dbReference type="EMBL" id="KTD58880.1"/>
    </source>
</evidence>
<comment type="caution">
    <text evidence="4">The sequence shown here is derived from an EMBL/GenBank/DDBJ whole genome shotgun (WGS) entry which is preliminary data.</text>
</comment>
<feature type="coiled-coil region" evidence="1">
    <location>
        <begin position="498"/>
        <end position="528"/>
    </location>
</feature>